<dbReference type="Proteomes" id="UP000236319">
    <property type="component" value="Unassembled WGS sequence"/>
</dbReference>
<dbReference type="Gene3D" id="1.10.287.1480">
    <property type="match status" value="1"/>
</dbReference>
<dbReference type="RefSeq" id="XP_028868933.1">
    <property type="nucleotide sequence ID" value="XM_029013100.1"/>
</dbReference>
<sequence length="66" mass="8244">MSRMMRRKYKHVIYKHVRARYKQYIKDARNIAELMYWRAKLDSLPRDSAKTRYKRICMITDKFLEA</sequence>
<dbReference type="VEuPathDB" id="PiroplasmaDB:BOVATA_041830"/>
<comment type="caution">
    <text evidence="1">The sequence shown here is derived from an EMBL/GenBank/DDBJ whole genome shotgun (WGS) entry which is preliminary data.</text>
</comment>
<keyword evidence="2" id="KW-1185">Reference proteome</keyword>
<dbReference type="GeneID" id="39876460"/>
<name>A0A2H6KI73_9APIC</name>
<reference evidence="1 2" key="1">
    <citation type="journal article" date="2017" name="BMC Genomics">
        <title>Whole-genome assembly of Babesia ovata and comparative genomics between closely related pathogens.</title>
        <authorList>
            <person name="Yamagishi J."/>
            <person name="Asada M."/>
            <person name="Hakimi H."/>
            <person name="Tanaka T.Q."/>
            <person name="Sugimoto C."/>
            <person name="Kawazu S."/>
        </authorList>
    </citation>
    <scope>NUCLEOTIDE SEQUENCE [LARGE SCALE GENOMIC DNA]</scope>
    <source>
        <strain evidence="1 2">Miyake</strain>
    </source>
</reference>
<proteinExistence type="predicted"/>
<evidence type="ECO:0000313" key="2">
    <source>
        <dbReference type="Proteomes" id="UP000236319"/>
    </source>
</evidence>
<dbReference type="AlphaFoldDB" id="A0A2H6KI73"/>
<evidence type="ECO:0000313" key="1">
    <source>
        <dbReference type="EMBL" id="GBE62690.1"/>
    </source>
</evidence>
<accession>A0A2H6KI73</accession>
<dbReference type="SUPFAM" id="SSF57716">
    <property type="entry name" value="Glucocorticoid receptor-like (DNA-binding domain)"/>
    <property type="match status" value="1"/>
</dbReference>
<protein>
    <submittedName>
        <fullName evidence="1">30S ribosomal S14</fullName>
    </submittedName>
</protein>
<dbReference type="OrthoDB" id="413436at2759"/>
<gene>
    <name evidence="1" type="ORF">BOVATA_041830</name>
</gene>
<organism evidence="1 2">
    <name type="scientific">Babesia ovata</name>
    <dbReference type="NCBI Taxonomy" id="189622"/>
    <lineage>
        <taxon>Eukaryota</taxon>
        <taxon>Sar</taxon>
        <taxon>Alveolata</taxon>
        <taxon>Apicomplexa</taxon>
        <taxon>Aconoidasida</taxon>
        <taxon>Piroplasmida</taxon>
        <taxon>Babesiidae</taxon>
        <taxon>Babesia</taxon>
    </lineage>
</organism>
<dbReference type="EMBL" id="BDSA01000006">
    <property type="protein sequence ID" value="GBE62690.1"/>
    <property type="molecule type" value="Genomic_DNA"/>
</dbReference>